<feature type="domain" description="Calcineurin-like phosphoesterase" evidence="1">
    <location>
        <begin position="1"/>
        <end position="129"/>
    </location>
</feature>
<reference evidence="2 3" key="1">
    <citation type="submission" date="2016-11" db="EMBL/GenBank/DDBJ databases">
        <authorList>
            <person name="Jaros S."/>
            <person name="Januszkiewicz K."/>
            <person name="Wedrychowicz H."/>
        </authorList>
    </citation>
    <scope>NUCLEOTIDE SEQUENCE [LARGE SCALE GENOMIC DNA]</scope>
    <source>
        <strain evidence="2 3">DSM 14916</strain>
    </source>
</reference>
<dbReference type="InterPro" id="IPR029052">
    <property type="entry name" value="Metallo-depent_PP-like"/>
</dbReference>
<proteinExistence type="predicted"/>
<dbReference type="OrthoDB" id="5380073at2"/>
<dbReference type="SUPFAM" id="SSF56300">
    <property type="entry name" value="Metallo-dependent phosphatases"/>
    <property type="match status" value="1"/>
</dbReference>
<evidence type="ECO:0000313" key="3">
    <source>
        <dbReference type="Proteomes" id="UP000184387"/>
    </source>
</evidence>
<protein>
    <submittedName>
        <fullName evidence="2">Calcineurin-like phosphoesterase superfamily protein</fullName>
    </submittedName>
</protein>
<evidence type="ECO:0000259" key="1">
    <source>
        <dbReference type="Pfam" id="PF00149"/>
    </source>
</evidence>
<dbReference type="InterPro" id="IPR004843">
    <property type="entry name" value="Calcineurin-like_PHP"/>
</dbReference>
<dbReference type="AlphaFoldDB" id="A0A1M6MS93"/>
<evidence type="ECO:0000313" key="2">
    <source>
        <dbReference type="EMBL" id="SHJ86260.1"/>
    </source>
</evidence>
<dbReference type="GO" id="GO:0016787">
    <property type="term" value="F:hydrolase activity"/>
    <property type="evidence" value="ECO:0007669"/>
    <property type="project" value="InterPro"/>
</dbReference>
<dbReference type="STRING" id="198092.SAMN02745194_03560"/>
<gene>
    <name evidence="2" type="ORF">SAMN02745194_03560</name>
</gene>
<dbReference type="EMBL" id="FQZF01000023">
    <property type="protein sequence ID" value="SHJ86260.1"/>
    <property type="molecule type" value="Genomic_DNA"/>
</dbReference>
<name>A0A1M6MS93_9PROT</name>
<sequence length="177" mass="19128">MPVWFTADTHFGHGALRALMRRPFATTAAMDAALVEGWNAAVGPADEVWHLGDFAIGHRDPAGLLESLHGEKHLVWGNNDPPAIRALPGWVSVQPYVELEREGQALVLCHYPFRSWNGQGKGAWNLHGHSHGRLKPLARQFDVGVDPRGFRPVGLSGLRAAPRGMAGAKPEGTAPDA</sequence>
<dbReference type="Proteomes" id="UP000184387">
    <property type="component" value="Unassembled WGS sequence"/>
</dbReference>
<keyword evidence="3" id="KW-1185">Reference proteome</keyword>
<organism evidence="2 3">
    <name type="scientific">Muricoccus roseus</name>
    <dbReference type="NCBI Taxonomy" id="198092"/>
    <lineage>
        <taxon>Bacteria</taxon>
        <taxon>Pseudomonadati</taxon>
        <taxon>Pseudomonadota</taxon>
        <taxon>Alphaproteobacteria</taxon>
        <taxon>Acetobacterales</taxon>
        <taxon>Roseomonadaceae</taxon>
        <taxon>Muricoccus</taxon>
    </lineage>
</organism>
<dbReference type="Pfam" id="PF00149">
    <property type="entry name" value="Metallophos"/>
    <property type="match status" value="1"/>
</dbReference>
<accession>A0A1M6MS93</accession>
<dbReference type="Gene3D" id="3.60.21.10">
    <property type="match status" value="1"/>
</dbReference>